<organism evidence="2 3">
    <name type="scientific">Nonomuraea fuscirosea</name>
    <dbReference type="NCBI Taxonomy" id="1291556"/>
    <lineage>
        <taxon>Bacteria</taxon>
        <taxon>Bacillati</taxon>
        <taxon>Actinomycetota</taxon>
        <taxon>Actinomycetes</taxon>
        <taxon>Streptosporangiales</taxon>
        <taxon>Streptosporangiaceae</taxon>
        <taxon>Nonomuraea</taxon>
    </lineage>
</organism>
<comment type="caution">
    <text evidence="2">The sequence shown here is derived from an EMBL/GenBank/DDBJ whole genome shotgun (WGS) entry which is preliminary data.</text>
</comment>
<dbReference type="EMBL" id="PVNG01000002">
    <property type="protein sequence ID" value="PRX69533.1"/>
    <property type="molecule type" value="Genomic_DNA"/>
</dbReference>
<protein>
    <submittedName>
        <fullName evidence="2">Uncharacterized protein</fullName>
    </submittedName>
</protein>
<dbReference type="AlphaFoldDB" id="A0A2T0N9V5"/>
<evidence type="ECO:0000256" key="1">
    <source>
        <dbReference type="SAM" id="MobiDB-lite"/>
    </source>
</evidence>
<keyword evidence="3" id="KW-1185">Reference proteome</keyword>
<feature type="compositionally biased region" description="Low complexity" evidence="1">
    <location>
        <begin position="117"/>
        <end position="129"/>
    </location>
</feature>
<evidence type="ECO:0000313" key="3">
    <source>
        <dbReference type="Proteomes" id="UP000238312"/>
    </source>
</evidence>
<accession>A0A2T0N9V5</accession>
<reference evidence="2 3" key="1">
    <citation type="submission" date="2018-03" db="EMBL/GenBank/DDBJ databases">
        <title>Genomic Encyclopedia of Type Strains, Phase III (KMG-III): the genomes of soil and plant-associated and newly described type strains.</title>
        <authorList>
            <person name="Whitman W."/>
        </authorList>
    </citation>
    <scope>NUCLEOTIDE SEQUENCE [LARGE SCALE GENOMIC DNA]</scope>
    <source>
        <strain evidence="2 3">CGMCC 4.7104</strain>
    </source>
</reference>
<proteinExistence type="predicted"/>
<gene>
    <name evidence="2" type="ORF">B0I32_102591</name>
</gene>
<evidence type="ECO:0000313" key="2">
    <source>
        <dbReference type="EMBL" id="PRX69533.1"/>
    </source>
</evidence>
<feature type="compositionally biased region" description="Acidic residues" evidence="1">
    <location>
        <begin position="132"/>
        <end position="148"/>
    </location>
</feature>
<dbReference type="RefSeq" id="WP_146178062.1">
    <property type="nucleotide sequence ID" value="NZ_PVNG01000002.1"/>
</dbReference>
<name>A0A2T0N9V5_9ACTN</name>
<sequence>MGEFVGIDPRWAQEVIRRMEAGKGVLGRTRPGLDAAIDEAGQDWAGHRGTTAMRRAWEFYHESQQDLKWRVDTLEQLVPVRERGMLTGAFPFGSETEAVLAAERTAHAVLRALDQPATGARAAPETATGAEGGDEQADGEEAGDDQADDGQVGGEEAGDDQADGQVGGEEAGDVMERALAGAEGKTGDPAYAAALLATLGPDAFTRLLSEHAASDTDGPAEDAVPADGGPVGGRVLAEAFASAERTGRLGDAWYELVDSAPAGVLANLVTLAGQSGAMLNRVATGLLGRPPAPGWSPRALIQAYERDPLAFQQLLAEHRDEARVLLDAAAGDPGCAEPLASAVHEALKPGAGVDGLRERAWRTVVRGLGATLEIEDR</sequence>
<feature type="region of interest" description="Disordered" evidence="1">
    <location>
        <begin position="113"/>
        <end position="169"/>
    </location>
</feature>
<dbReference type="Proteomes" id="UP000238312">
    <property type="component" value="Unassembled WGS sequence"/>
</dbReference>
<dbReference type="OrthoDB" id="3506426at2"/>